<feature type="region of interest" description="Disordered" evidence="3">
    <location>
        <begin position="1"/>
        <end position="88"/>
    </location>
</feature>
<protein>
    <recommendedName>
        <fullName evidence="6">Protein SMG9</fullName>
    </recommendedName>
</protein>
<evidence type="ECO:0000256" key="3">
    <source>
        <dbReference type="SAM" id="MobiDB-lite"/>
    </source>
</evidence>
<sequence>MADKKKKVIITKDSPNIATPKRPVILKSEREVKEKDKTEKEKQPTIILKTREQSTPKEDRPISPKTQAADDSHQPCKIAQNESKEKREAKPCIPLKLMSEPVKLLDESLEFNPAALEYLNDNNTNYLVVGVIGMQGVGKSLVLNLIQNISKDNICNKIINSHKMTDDTNIESQVENLNLKEKERKHDPFKFKMQNIDQIEKGVHCTKGVDMFVTSDRVILLRLPTAYGPLA</sequence>
<keyword evidence="2" id="KW-0866">Nonsense-mediated mRNA decay</keyword>
<accession>A0AAV1J3E1</accession>
<evidence type="ECO:0000256" key="1">
    <source>
        <dbReference type="ARBA" id="ARBA00007712"/>
    </source>
</evidence>
<feature type="compositionally biased region" description="Basic and acidic residues" evidence="3">
    <location>
        <begin position="27"/>
        <end position="74"/>
    </location>
</feature>
<keyword evidence="5" id="KW-1185">Reference proteome</keyword>
<reference evidence="4 5" key="1">
    <citation type="submission" date="2023-11" db="EMBL/GenBank/DDBJ databases">
        <authorList>
            <person name="Okamura Y."/>
        </authorList>
    </citation>
    <scope>NUCLEOTIDE SEQUENCE [LARGE SCALE GENOMIC DNA]</scope>
</reference>
<proteinExistence type="inferred from homology"/>
<evidence type="ECO:0000313" key="5">
    <source>
        <dbReference type="Proteomes" id="UP001497472"/>
    </source>
</evidence>
<dbReference type="SUPFAM" id="SSF52540">
    <property type="entry name" value="P-loop containing nucleoside triphosphate hydrolases"/>
    <property type="match status" value="1"/>
</dbReference>
<comment type="similarity">
    <text evidence="1">Belongs to the SMG9 family.</text>
</comment>
<organism evidence="4 5">
    <name type="scientific">Leptosia nina</name>
    <dbReference type="NCBI Taxonomy" id="320188"/>
    <lineage>
        <taxon>Eukaryota</taxon>
        <taxon>Metazoa</taxon>
        <taxon>Ecdysozoa</taxon>
        <taxon>Arthropoda</taxon>
        <taxon>Hexapoda</taxon>
        <taxon>Insecta</taxon>
        <taxon>Pterygota</taxon>
        <taxon>Neoptera</taxon>
        <taxon>Endopterygota</taxon>
        <taxon>Lepidoptera</taxon>
        <taxon>Glossata</taxon>
        <taxon>Ditrysia</taxon>
        <taxon>Papilionoidea</taxon>
        <taxon>Pieridae</taxon>
        <taxon>Pierinae</taxon>
        <taxon>Leptosia</taxon>
    </lineage>
</organism>
<evidence type="ECO:0000256" key="2">
    <source>
        <dbReference type="ARBA" id="ARBA00023161"/>
    </source>
</evidence>
<dbReference type="Gene3D" id="3.40.50.300">
    <property type="entry name" value="P-loop containing nucleotide triphosphate hydrolases"/>
    <property type="match status" value="1"/>
</dbReference>
<evidence type="ECO:0000313" key="4">
    <source>
        <dbReference type="EMBL" id="CAK1543061.1"/>
    </source>
</evidence>
<dbReference type="Proteomes" id="UP001497472">
    <property type="component" value="Unassembled WGS sequence"/>
</dbReference>
<name>A0AAV1J3E1_9NEOP</name>
<gene>
    <name evidence="4" type="ORF">LNINA_LOCUS2901</name>
</gene>
<evidence type="ECO:0008006" key="6">
    <source>
        <dbReference type="Google" id="ProtNLM"/>
    </source>
</evidence>
<dbReference type="PANTHER" id="PTHR14270">
    <property type="entry name" value="NONSENSE-MEDIATED MRNA DECAY FACTOR SMG9"/>
    <property type="match status" value="1"/>
</dbReference>
<dbReference type="AlphaFoldDB" id="A0AAV1J3E1"/>
<dbReference type="EMBL" id="CAVLEF010000004">
    <property type="protein sequence ID" value="CAK1543061.1"/>
    <property type="molecule type" value="Genomic_DNA"/>
</dbReference>
<comment type="caution">
    <text evidence="4">The sequence shown here is derived from an EMBL/GenBank/DDBJ whole genome shotgun (WGS) entry which is preliminary data.</text>
</comment>
<dbReference type="GO" id="GO:0000184">
    <property type="term" value="P:nuclear-transcribed mRNA catabolic process, nonsense-mediated decay"/>
    <property type="evidence" value="ECO:0007669"/>
    <property type="project" value="UniProtKB-KW"/>
</dbReference>
<dbReference type="PANTHER" id="PTHR14270:SF0">
    <property type="entry name" value="NONSENSE-MEDIATED MRNA DECAY FACTOR SMG9"/>
    <property type="match status" value="1"/>
</dbReference>
<dbReference type="InterPro" id="IPR027417">
    <property type="entry name" value="P-loop_NTPase"/>
</dbReference>
<dbReference type="InterPro" id="IPR039177">
    <property type="entry name" value="SMG9"/>
</dbReference>